<dbReference type="Proteomes" id="UP000011885">
    <property type="component" value="Unassembled WGS sequence"/>
</dbReference>
<dbReference type="PATRIC" id="fig|1263870.3.peg.4066"/>
<gene>
    <name evidence="1" type="ORF">RSSM_03835</name>
</gene>
<protein>
    <submittedName>
        <fullName evidence="1">Uncharacterized protein</fullName>
    </submittedName>
</protein>
<dbReference type="EMBL" id="ANOH01000263">
    <property type="protein sequence ID" value="EMI54719.1"/>
    <property type="molecule type" value="Genomic_DNA"/>
</dbReference>
<accession>M5U0F1</accession>
<name>M5U0F1_9BACT</name>
<evidence type="ECO:0000313" key="1">
    <source>
        <dbReference type="EMBL" id="EMI54719.1"/>
    </source>
</evidence>
<keyword evidence="2" id="KW-1185">Reference proteome</keyword>
<proteinExistence type="predicted"/>
<dbReference type="AlphaFoldDB" id="M5U0F1"/>
<evidence type="ECO:0000313" key="2">
    <source>
        <dbReference type="Proteomes" id="UP000011885"/>
    </source>
</evidence>
<reference evidence="1 2" key="1">
    <citation type="journal article" date="2013" name="Mar. Genomics">
        <title>Expression of sulfatases in Rhodopirellula baltica and the diversity of sulfatases in the genus Rhodopirellula.</title>
        <authorList>
            <person name="Wegner C.E."/>
            <person name="Richter-Heitmann T."/>
            <person name="Klindworth A."/>
            <person name="Klockow C."/>
            <person name="Richter M."/>
            <person name="Achstetter T."/>
            <person name="Glockner F.O."/>
            <person name="Harder J."/>
        </authorList>
    </citation>
    <scope>NUCLEOTIDE SEQUENCE [LARGE SCALE GENOMIC DNA]</scope>
    <source>
        <strain evidence="1 2">SM41</strain>
    </source>
</reference>
<organism evidence="1 2">
    <name type="scientific">Rhodopirellula sallentina SM41</name>
    <dbReference type="NCBI Taxonomy" id="1263870"/>
    <lineage>
        <taxon>Bacteria</taxon>
        <taxon>Pseudomonadati</taxon>
        <taxon>Planctomycetota</taxon>
        <taxon>Planctomycetia</taxon>
        <taxon>Pirellulales</taxon>
        <taxon>Pirellulaceae</taxon>
        <taxon>Rhodopirellula</taxon>
    </lineage>
</organism>
<sequence>MGLTADASIVSKITGIQEAERLRQDSHVPGGCDNLLEWACFRVGVTIEKGRAFHAMWVILRETIVSGKAYNV</sequence>
<comment type="caution">
    <text evidence="1">The sequence shown here is derived from an EMBL/GenBank/DDBJ whole genome shotgun (WGS) entry which is preliminary data.</text>
</comment>